<dbReference type="EMBL" id="JAFHDT010000021">
    <property type="protein sequence ID" value="KAI7794405.1"/>
    <property type="molecule type" value="Genomic_DNA"/>
</dbReference>
<evidence type="ECO:0000256" key="1">
    <source>
        <dbReference type="SAM" id="MobiDB-lite"/>
    </source>
</evidence>
<reference evidence="2" key="1">
    <citation type="submission" date="2021-02" db="EMBL/GenBank/DDBJ databases">
        <title>Comparative genomics reveals that relaxation of natural selection precedes convergent phenotypic evolution of cavefish.</title>
        <authorList>
            <person name="Peng Z."/>
        </authorList>
    </citation>
    <scope>NUCLEOTIDE SEQUENCE</scope>
    <source>
        <tissue evidence="2">Muscle</tissue>
    </source>
</reference>
<protein>
    <submittedName>
        <fullName evidence="2">Uncharacterized protein</fullName>
    </submittedName>
</protein>
<dbReference type="AlphaFoldDB" id="A0A9W7TBZ1"/>
<feature type="non-terminal residue" evidence="2">
    <location>
        <position position="103"/>
    </location>
</feature>
<sequence>AANSVYVGLLCMKMEIANSKTDAHSQPYHQCQHNSQKLPHSSTTLSGPIQQLRSSEKLHAWRQGRKGPCECVWPLCTFSAPEVPVNKQANHRPAQQILQTVHD</sequence>
<organism evidence="2 3">
    <name type="scientific">Triplophysa rosa</name>
    <name type="common">Cave loach</name>
    <dbReference type="NCBI Taxonomy" id="992332"/>
    <lineage>
        <taxon>Eukaryota</taxon>
        <taxon>Metazoa</taxon>
        <taxon>Chordata</taxon>
        <taxon>Craniata</taxon>
        <taxon>Vertebrata</taxon>
        <taxon>Euteleostomi</taxon>
        <taxon>Actinopterygii</taxon>
        <taxon>Neopterygii</taxon>
        <taxon>Teleostei</taxon>
        <taxon>Ostariophysi</taxon>
        <taxon>Cypriniformes</taxon>
        <taxon>Nemacheilidae</taxon>
        <taxon>Triplophysa</taxon>
    </lineage>
</organism>
<feature type="region of interest" description="Disordered" evidence="1">
    <location>
        <begin position="25"/>
        <end position="47"/>
    </location>
</feature>
<proteinExistence type="predicted"/>
<comment type="caution">
    <text evidence="2">The sequence shown here is derived from an EMBL/GenBank/DDBJ whole genome shotgun (WGS) entry which is preliminary data.</text>
</comment>
<evidence type="ECO:0000313" key="2">
    <source>
        <dbReference type="EMBL" id="KAI7794405.1"/>
    </source>
</evidence>
<feature type="compositionally biased region" description="Polar residues" evidence="1">
    <location>
        <begin position="27"/>
        <end position="47"/>
    </location>
</feature>
<name>A0A9W7TBZ1_TRIRA</name>
<accession>A0A9W7TBZ1</accession>
<keyword evidence="3" id="KW-1185">Reference proteome</keyword>
<dbReference type="Proteomes" id="UP001059041">
    <property type="component" value="Linkage Group LG21"/>
</dbReference>
<evidence type="ECO:0000313" key="3">
    <source>
        <dbReference type="Proteomes" id="UP001059041"/>
    </source>
</evidence>
<gene>
    <name evidence="2" type="ORF">IRJ41_015081</name>
</gene>